<dbReference type="InterPro" id="IPR051161">
    <property type="entry name" value="Mannose-6P_isomerase_type2"/>
</dbReference>
<dbReference type="InterPro" id="IPR029044">
    <property type="entry name" value="Nucleotide-diphossugar_trans"/>
</dbReference>
<gene>
    <name evidence="2" type="primary">algA_2</name>
    <name evidence="2" type="ORF">PHA8399_03179</name>
</gene>
<evidence type="ECO:0000313" key="3">
    <source>
        <dbReference type="Proteomes" id="UP000051326"/>
    </source>
</evidence>
<protein>
    <submittedName>
        <fullName evidence="2">Alginate biosynthesis protein AlgA</fullName>
    </submittedName>
</protein>
<reference evidence="2 3" key="1">
    <citation type="submission" date="2015-09" db="EMBL/GenBank/DDBJ databases">
        <authorList>
            <consortium name="Swine Surveillance"/>
        </authorList>
    </citation>
    <scope>NUCLEOTIDE SEQUENCE [LARGE SCALE GENOMIC DNA]</scope>
    <source>
        <strain evidence="2 3">CECT 8399</strain>
    </source>
</reference>
<dbReference type="PANTHER" id="PTHR46390:SF1">
    <property type="entry name" value="MANNOSE-1-PHOSPHATE GUANYLYLTRANSFERASE"/>
    <property type="match status" value="1"/>
</dbReference>
<dbReference type="Proteomes" id="UP000051326">
    <property type="component" value="Unassembled WGS sequence"/>
</dbReference>
<evidence type="ECO:0000259" key="1">
    <source>
        <dbReference type="Pfam" id="PF00483"/>
    </source>
</evidence>
<dbReference type="PANTHER" id="PTHR46390">
    <property type="entry name" value="MANNOSE-1-PHOSPHATE GUANYLYLTRANSFERASE"/>
    <property type="match status" value="1"/>
</dbReference>
<evidence type="ECO:0000313" key="2">
    <source>
        <dbReference type="EMBL" id="CUI01039.1"/>
    </source>
</evidence>
<organism evidence="2 3">
    <name type="scientific">Leisingera aquaemixtae</name>
    <dbReference type="NCBI Taxonomy" id="1396826"/>
    <lineage>
        <taxon>Bacteria</taxon>
        <taxon>Pseudomonadati</taxon>
        <taxon>Pseudomonadota</taxon>
        <taxon>Alphaproteobacteria</taxon>
        <taxon>Rhodobacterales</taxon>
        <taxon>Roseobacteraceae</taxon>
        <taxon>Leisingera</taxon>
    </lineage>
</organism>
<dbReference type="EMBL" id="CYSR01000030">
    <property type="protein sequence ID" value="CUI01039.1"/>
    <property type="molecule type" value="Genomic_DNA"/>
</dbReference>
<dbReference type="GO" id="GO:0009298">
    <property type="term" value="P:GDP-mannose biosynthetic process"/>
    <property type="evidence" value="ECO:0007669"/>
    <property type="project" value="TreeGrafter"/>
</dbReference>
<dbReference type="Gene3D" id="3.90.550.10">
    <property type="entry name" value="Spore Coat Polysaccharide Biosynthesis Protein SpsA, Chain A"/>
    <property type="match status" value="1"/>
</dbReference>
<dbReference type="Pfam" id="PF00483">
    <property type="entry name" value="NTP_transferase"/>
    <property type="match status" value="1"/>
</dbReference>
<sequence length="55" mass="6200">MTIITPILLCGGSGTRLWPLSRKSYAKQFVPLAGDTTALWYNSLLRSDYPFPLRI</sequence>
<dbReference type="STRING" id="1396826.PHA8399_03179"/>
<dbReference type="SUPFAM" id="SSF53448">
    <property type="entry name" value="Nucleotide-diphospho-sugar transferases"/>
    <property type="match status" value="1"/>
</dbReference>
<accession>A0A0P1HY78</accession>
<name>A0A0P1HY78_9RHOB</name>
<dbReference type="InterPro" id="IPR005835">
    <property type="entry name" value="NTP_transferase_dom"/>
</dbReference>
<dbReference type="AlphaFoldDB" id="A0A0P1HY78"/>
<dbReference type="GO" id="GO:0004475">
    <property type="term" value="F:mannose-1-phosphate guanylyltransferase (GTP) activity"/>
    <property type="evidence" value="ECO:0007669"/>
    <property type="project" value="TreeGrafter"/>
</dbReference>
<proteinExistence type="predicted"/>
<feature type="domain" description="Nucleotidyl transferase" evidence="1">
    <location>
        <begin position="6"/>
        <end position="35"/>
    </location>
</feature>